<accession>K5BL22</accession>
<dbReference type="AlphaFoldDB" id="K5BL22"/>
<reference evidence="1 2" key="1">
    <citation type="journal article" date="2012" name="J. Bacteriol.">
        <title>Genome sequence of Mycobacterium hassiacum DSM 44199, a rare source of heat-stable mycobacterial proteins.</title>
        <authorList>
            <person name="Tiago I."/>
            <person name="Maranha A."/>
            <person name="Mendes V."/>
            <person name="Alarico S."/>
            <person name="Moynihan P.J."/>
            <person name="Clarke A.J."/>
            <person name="Macedo-Ribeiro S."/>
            <person name="Pereira P.J."/>
            <person name="Empadinhas N."/>
        </authorList>
    </citation>
    <scope>NUCLEOTIDE SEQUENCE [LARGE SCALE GENOMIC DNA]</scope>
    <source>
        <strain evidence="2">DSM 44199 / CIP 105218 / JCM 12690 / 3849</strain>
    </source>
</reference>
<dbReference type="STRING" id="1122247.GCA_000379865_03704"/>
<proteinExistence type="predicted"/>
<evidence type="ECO:0000313" key="2">
    <source>
        <dbReference type="Proteomes" id="UP000006265"/>
    </source>
</evidence>
<protein>
    <submittedName>
        <fullName evidence="1">YbaB/EbfC DNA-binding family protein</fullName>
    </submittedName>
</protein>
<sequence>MSDDMHPEVAAVLRQAQQLQSLMDEQLHKMNTQTFTASDETDTVQVTLNGHFHLTDAYIEDGLLRLGAQVVEQRLNEALLKAMAAASEAIDSDRERLDAAVAEITGKLRTDE</sequence>
<dbReference type="PATRIC" id="fig|1122247.3.peg.82"/>
<dbReference type="InterPro" id="IPR004401">
    <property type="entry name" value="YbaB/EbfC"/>
</dbReference>
<keyword evidence="2" id="KW-1185">Reference proteome</keyword>
<dbReference type="Gene3D" id="3.30.1310.10">
    <property type="entry name" value="Nucleoid-associated protein YbaB-like domain"/>
    <property type="match status" value="1"/>
</dbReference>
<keyword evidence="1" id="KW-0238">DNA-binding</keyword>
<dbReference type="GO" id="GO:0003677">
    <property type="term" value="F:DNA binding"/>
    <property type="evidence" value="ECO:0007669"/>
    <property type="project" value="UniProtKB-KW"/>
</dbReference>
<dbReference type="Proteomes" id="UP000006265">
    <property type="component" value="Unassembled WGS sequence"/>
</dbReference>
<dbReference type="InterPro" id="IPR036894">
    <property type="entry name" value="YbaB-like_sf"/>
</dbReference>
<dbReference type="EMBL" id="AMRA01000005">
    <property type="protein sequence ID" value="EKF25859.1"/>
    <property type="molecule type" value="Genomic_DNA"/>
</dbReference>
<organism evidence="1 2">
    <name type="scientific">Mycolicibacterium hassiacum (strain DSM 44199 / CIP 105218 / JCM 12690 / 3849)</name>
    <name type="common">Mycobacterium hassiacum</name>
    <dbReference type="NCBI Taxonomy" id="1122247"/>
    <lineage>
        <taxon>Bacteria</taxon>
        <taxon>Bacillati</taxon>
        <taxon>Actinomycetota</taxon>
        <taxon>Actinomycetes</taxon>
        <taxon>Mycobacteriales</taxon>
        <taxon>Mycobacteriaceae</taxon>
        <taxon>Mycolicibacterium</taxon>
    </lineage>
</organism>
<name>K5BL22_MYCHD</name>
<comment type="caution">
    <text evidence="1">The sequence shown here is derived from an EMBL/GenBank/DDBJ whole genome shotgun (WGS) entry which is preliminary data.</text>
</comment>
<evidence type="ECO:0000313" key="1">
    <source>
        <dbReference type="EMBL" id="EKF25859.1"/>
    </source>
</evidence>
<dbReference type="Pfam" id="PF02575">
    <property type="entry name" value="YbaB_DNA_bd"/>
    <property type="match status" value="1"/>
</dbReference>
<dbReference type="eggNOG" id="ENOG5031T2G">
    <property type="taxonomic scope" value="Bacteria"/>
</dbReference>
<gene>
    <name evidence="1" type="ORF">C731_0091</name>
</gene>
<dbReference type="SUPFAM" id="SSF82607">
    <property type="entry name" value="YbaB-like"/>
    <property type="match status" value="1"/>
</dbReference>
<dbReference type="RefSeq" id="WP_005623251.1">
    <property type="nucleotide sequence ID" value="NZ_AMRA01000005.1"/>
</dbReference>